<dbReference type="InterPro" id="IPR013792">
    <property type="entry name" value="RNA3'P_cycl/enolpyr_Trfase_a/b"/>
</dbReference>
<dbReference type="InterPro" id="IPR001986">
    <property type="entry name" value="Enolpyruvate_Tfrase_dom"/>
</dbReference>
<evidence type="ECO:0000256" key="7">
    <source>
        <dbReference type="ARBA" id="ARBA00022984"/>
    </source>
</evidence>
<keyword evidence="19" id="KW-1185">Reference proteome</keyword>
<dbReference type="PANTHER" id="PTHR43783:SF1">
    <property type="entry name" value="UDP-N-ACETYLGLUCOSAMINE 1-CARBOXYVINYLTRANSFERASE"/>
    <property type="match status" value="1"/>
</dbReference>
<keyword evidence="6" id="KW-0133">Cell shape</keyword>
<evidence type="ECO:0000256" key="11">
    <source>
        <dbReference type="ARBA" id="ARBA00038367"/>
    </source>
</evidence>
<keyword evidence="9" id="KW-0961">Cell wall biogenesis/degradation</keyword>
<evidence type="ECO:0000313" key="19">
    <source>
        <dbReference type="Proteomes" id="UP000279968"/>
    </source>
</evidence>
<evidence type="ECO:0000256" key="4">
    <source>
        <dbReference type="ARBA" id="ARBA00022618"/>
    </source>
</evidence>
<evidence type="ECO:0000256" key="9">
    <source>
        <dbReference type="ARBA" id="ARBA00023316"/>
    </source>
</evidence>
<accession>A0A3B0ADY4</accession>
<dbReference type="GO" id="GO:0051301">
    <property type="term" value="P:cell division"/>
    <property type="evidence" value="ECO:0007669"/>
    <property type="project" value="UniProtKB-KW"/>
</dbReference>
<evidence type="ECO:0000256" key="5">
    <source>
        <dbReference type="ARBA" id="ARBA00022679"/>
    </source>
</evidence>
<evidence type="ECO:0000256" key="15">
    <source>
        <dbReference type="ARBA" id="ARBA00042842"/>
    </source>
</evidence>
<evidence type="ECO:0000256" key="16">
    <source>
        <dbReference type="ARBA" id="ARBA00047527"/>
    </source>
</evidence>
<dbReference type="RefSeq" id="WP_120778727.1">
    <property type="nucleotide sequence ID" value="NZ_JBHLUP010000009.1"/>
</dbReference>
<comment type="similarity">
    <text evidence="11">Belongs to the EPSP synthase family. MurA subfamily.</text>
</comment>
<keyword evidence="5" id="KW-0808">Transferase</keyword>
<dbReference type="Proteomes" id="UP000279968">
    <property type="component" value="Unassembled WGS sequence"/>
</dbReference>
<evidence type="ECO:0000256" key="13">
    <source>
        <dbReference type="ARBA" id="ARBA00039754"/>
    </source>
</evidence>
<dbReference type="GO" id="GO:0008760">
    <property type="term" value="F:UDP-N-acetylglucosamine 1-carboxyvinyltransferase activity"/>
    <property type="evidence" value="ECO:0007669"/>
    <property type="project" value="UniProtKB-EC"/>
</dbReference>
<comment type="subcellular location">
    <subcellularLocation>
        <location evidence="1">Cytoplasm</location>
    </subcellularLocation>
</comment>
<feature type="domain" description="Enolpyruvate transferase" evidence="17">
    <location>
        <begin position="6"/>
        <end position="69"/>
    </location>
</feature>
<evidence type="ECO:0000256" key="12">
    <source>
        <dbReference type="ARBA" id="ARBA00039108"/>
    </source>
</evidence>
<name>A0A3B0ADY4_9ACTN</name>
<keyword evidence="7" id="KW-0573">Peptidoglycan synthesis</keyword>
<dbReference type="Gene3D" id="3.65.10.10">
    <property type="entry name" value="Enolpyruvate transferase domain"/>
    <property type="match status" value="1"/>
</dbReference>
<dbReference type="SUPFAM" id="SSF55205">
    <property type="entry name" value="EPT/RTPC-like"/>
    <property type="match status" value="1"/>
</dbReference>
<dbReference type="GO" id="GO:0008360">
    <property type="term" value="P:regulation of cell shape"/>
    <property type="evidence" value="ECO:0007669"/>
    <property type="project" value="UniProtKB-KW"/>
</dbReference>
<gene>
    <name evidence="18" type="ORF">D7193_08525</name>
</gene>
<evidence type="ECO:0000256" key="8">
    <source>
        <dbReference type="ARBA" id="ARBA00023306"/>
    </source>
</evidence>
<evidence type="ECO:0000256" key="3">
    <source>
        <dbReference type="ARBA" id="ARBA00022490"/>
    </source>
</evidence>
<evidence type="ECO:0000256" key="14">
    <source>
        <dbReference type="ARBA" id="ARBA00042443"/>
    </source>
</evidence>
<evidence type="ECO:0000313" key="18">
    <source>
        <dbReference type="EMBL" id="RKN58561.1"/>
    </source>
</evidence>
<proteinExistence type="inferred from homology"/>
<dbReference type="InterPro" id="IPR036968">
    <property type="entry name" value="Enolpyruvate_Tfrase_sf"/>
</dbReference>
<protein>
    <recommendedName>
        <fullName evidence="13">UDP-N-acetylglucosamine 1-carboxyvinyltransferase</fullName>
        <ecNumber evidence="12">2.5.1.7</ecNumber>
    </recommendedName>
    <alternativeName>
        <fullName evidence="14">Enoylpyruvate transferase</fullName>
    </alternativeName>
    <alternativeName>
        <fullName evidence="15">UDP-N-acetylglucosamine enolpyruvyl transferase</fullName>
    </alternativeName>
</protein>
<comment type="pathway">
    <text evidence="2">Cell wall biogenesis; peptidoglycan biosynthesis.</text>
</comment>
<dbReference type="PANTHER" id="PTHR43783">
    <property type="entry name" value="UDP-N-ACETYLGLUCOSAMINE 1-CARBOXYVINYLTRANSFERASE"/>
    <property type="match status" value="1"/>
</dbReference>
<dbReference type="EMBL" id="RBAN01000001">
    <property type="protein sequence ID" value="RKN58561.1"/>
    <property type="molecule type" value="Genomic_DNA"/>
</dbReference>
<keyword evidence="3" id="KW-0963">Cytoplasm</keyword>
<organism evidence="18 19">
    <name type="scientific">Micromonospora costi</name>
    <dbReference type="NCBI Taxonomy" id="1530042"/>
    <lineage>
        <taxon>Bacteria</taxon>
        <taxon>Bacillati</taxon>
        <taxon>Actinomycetota</taxon>
        <taxon>Actinomycetes</taxon>
        <taxon>Micromonosporales</taxon>
        <taxon>Micromonosporaceae</taxon>
        <taxon>Micromonospora</taxon>
    </lineage>
</organism>
<evidence type="ECO:0000259" key="17">
    <source>
        <dbReference type="Pfam" id="PF00275"/>
    </source>
</evidence>
<dbReference type="Pfam" id="PF00275">
    <property type="entry name" value="EPSP_synthase"/>
    <property type="match status" value="1"/>
</dbReference>
<dbReference type="GO" id="GO:0071555">
    <property type="term" value="P:cell wall organization"/>
    <property type="evidence" value="ECO:0007669"/>
    <property type="project" value="UniProtKB-KW"/>
</dbReference>
<reference evidence="18 19" key="1">
    <citation type="journal article" date="2015" name="Int. J. Syst. Evol. Microbiol.">
        <title>Micromonospora costi sp. nov., isolated from a leaf of Costus speciosus.</title>
        <authorList>
            <person name="Thawai C."/>
        </authorList>
    </citation>
    <scope>NUCLEOTIDE SEQUENCE [LARGE SCALE GENOMIC DNA]</scope>
    <source>
        <strain evidence="18 19">CS1-12</strain>
    </source>
</reference>
<evidence type="ECO:0000256" key="10">
    <source>
        <dbReference type="ARBA" id="ARBA00037534"/>
    </source>
</evidence>
<dbReference type="GO" id="GO:0005737">
    <property type="term" value="C:cytoplasm"/>
    <property type="evidence" value="ECO:0007669"/>
    <property type="project" value="UniProtKB-SubCell"/>
</dbReference>
<dbReference type="InterPro" id="IPR050068">
    <property type="entry name" value="MurA_subfamily"/>
</dbReference>
<evidence type="ECO:0000256" key="2">
    <source>
        <dbReference type="ARBA" id="ARBA00004752"/>
    </source>
</evidence>
<comment type="catalytic activity">
    <reaction evidence="16">
        <text>phosphoenolpyruvate + UDP-N-acetyl-alpha-D-glucosamine = UDP-N-acetyl-3-O-(1-carboxyvinyl)-alpha-D-glucosamine + phosphate</text>
        <dbReference type="Rhea" id="RHEA:18681"/>
        <dbReference type="ChEBI" id="CHEBI:43474"/>
        <dbReference type="ChEBI" id="CHEBI:57705"/>
        <dbReference type="ChEBI" id="CHEBI:58702"/>
        <dbReference type="ChEBI" id="CHEBI:68483"/>
        <dbReference type="EC" id="2.5.1.7"/>
    </reaction>
</comment>
<keyword evidence="4" id="KW-0132">Cell division</keyword>
<comment type="caution">
    <text evidence="18">The sequence shown here is derived from an EMBL/GenBank/DDBJ whole genome shotgun (WGS) entry which is preliminary data.</text>
</comment>
<evidence type="ECO:0000256" key="6">
    <source>
        <dbReference type="ARBA" id="ARBA00022960"/>
    </source>
</evidence>
<sequence length="77" mass="8148">MPSRFGQLRGADLHLDAPSRTGTENLIIAAALTPGRTVIENAALEPEALDVVTMLPVTGAKIHGAGSWTPRRWPSSC</sequence>
<dbReference type="OrthoDB" id="9803760at2"/>
<dbReference type="AlphaFoldDB" id="A0A3B0ADY4"/>
<comment type="function">
    <text evidence="10">Cell wall formation. Adds enolpyruvyl to UDP-N-acetylglucosamine.</text>
</comment>
<dbReference type="GO" id="GO:0009252">
    <property type="term" value="P:peptidoglycan biosynthetic process"/>
    <property type="evidence" value="ECO:0007669"/>
    <property type="project" value="UniProtKB-KW"/>
</dbReference>
<keyword evidence="8" id="KW-0131">Cell cycle</keyword>
<dbReference type="EC" id="2.5.1.7" evidence="12"/>
<evidence type="ECO:0000256" key="1">
    <source>
        <dbReference type="ARBA" id="ARBA00004496"/>
    </source>
</evidence>